<dbReference type="Gene3D" id="3.40.50.1820">
    <property type="entry name" value="alpha/beta hydrolase"/>
    <property type="match status" value="1"/>
</dbReference>
<proteinExistence type="predicted"/>
<dbReference type="InterPro" id="IPR006311">
    <property type="entry name" value="TAT_signal"/>
</dbReference>
<dbReference type="Proteomes" id="UP000782312">
    <property type="component" value="Unassembled WGS sequence"/>
</dbReference>
<dbReference type="Pfam" id="PF01738">
    <property type="entry name" value="DLH"/>
    <property type="match status" value="1"/>
</dbReference>
<dbReference type="SUPFAM" id="SSF53474">
    <property type="entry name" value="alpha/beta-Hydrolases"/>
    <property type="match status" value="1"/>
</dbReference>
<reference evidence="2" key="1">
    <citation type="submission" date="2020-07" db="EMBL/GenBank/DDBJ databases">
        <title>Huge and variable diversity of episymbiotic CPR bacteria and DPANN archaea in groundwater ecosystems.</title>
        <authorList>
            <person name="He C.Y."/>
            <person name="Keren R."/>
            <person name="Whittaker M."/>
            <person name="Farag I.F."/>
            <person name="Doudna J."/>
            <person name="Cate J.H.D."/>
            <person name="Banfield J.F."/>
        </authorList>
    </citation>
    <scope>NUCLEOTIDE SEQUENCE</scope>
    <source>
        <strain evidence="2">NC_groundwater_763_Ag_S-0.2um_68_21</strain>
    </source>
</reference>
<organism evidence="2 3">
    <name type="scientific">Tectimicrobiota bacterium</name>
    <dbReference type="NCBI Taxonomy" id="2528274"/>
    <lineage>
        <taxon>Bacteria</taxon>
        <taxon>Pseudomonadati</taxon>
        <taxon>Nitrospinota/Tectimicrobiota group</taxon>
        <taxon>Candidatus Tectimicrobiota</taxon>
    </lineage>
</organism>
<dbReference type="PANTHER" id="PTHR46623:SF6">
    <property type="entry name" value="ALPHA_BETA-HYDROLASES SUPERFAMILY PROTEIN"/>
    <property type="match status" value="1"/>
</dbReference>
<gene>
    <name evidence="2" type="ORF">HYZ11_16180</name>
</gene>
<dbReference type="EMBL" id="JACPUR010000038">
    <property type="protein sequence ID" value="MBI3129145.1"/>
    <property type="molecule type" value="Genomic_DNA"/>
</dbReference>
<protein>
    <submittedName>
        <fullName evidence="2">Dienelactone hydrolase family protein</fullName>
    </submittedName>
</protein>
<name>A0A932MNW4_UNCTE</name>
<keyword evidence="2" id="KW-0378">Hydrolase</keyword>
<dbReference type="GO" id="GO:0016787">
    <property type="term" value="F:hydrolase activity"/>
    <property type="evidence" value="ECO:0007669"/>
    <property type="project" value="UniProtKB-KW"/>
</dbReference>
<sequence>MNRAIIDLYDEFRHTPMPRREFMSRLTQLAGGAAAATSILPLLEGNAEAAKVAPDDPKLQAGEVSYPGPAGPVKAYQARPKGAGALPAVIVIHENRGLNDHIRDVARKAAVAGLHAIAPDLLSRKGGTPPVQEQAIAAIRDLAREDALADLRAGVAFLNKSPQVAGGKVGTVGFCWGGAMVNLLAANEPTLDAAVAFYGFPPDPAVVPKIQAPLFLIYAGNDKRVNERVPAYLDALKKAGKNFVSETYPNVEHAFHNDTGGARYNQKAADDAWAKTVAFLNKHLKG</sequence>
<evidence type="ECO:0000313" key="2">
    <source>
        <dbReference type="EMBL" id="MBI3129145.1"/>
    </source>
</evidence>
<evidence type="ECO:0000313" key="3">
    <source>
        <dbReference type="Proteomes" id="UP000782312"/>
    </source>
</evidence>
<evidence type="ECO:0000259" key="1">
    <source>
        <dbReference type="Pfam" id="PF01738"/>
    </source>
</evidence>
<dbReference type="PANTHER" id="PTHR46623">
    <property type="entry name" value="CARBOXYMETHYLENEBUTENOLIDASE-RELATED"/>
    <property type="match status" value="1"/>
</dbReference>
<dbReference type="InterPro" id="IPR029058">
    <property type="entry name" value="AB_hydrolase_fold"/>
</dbReference>
<dbReference type="InterPro" id="IPR051049">
    <property type="entry name" value="Dienelactone_hydrolase-like"/>
</dbReference>
<dbReference type="PROSITE" id="PS51318">
    <property type="entry name" value="TAT"/>
    <property type="match status" value="1"/>
</dbReference>
<accession>A0A932MNW4</accession>
<comment type="caution">
    <text evidence="2">The sequence shown here is derived from an EMBL/GenBank/DDBJ whole genome shotgun (WGS) entry which is preliminary data.</text>
</comment>
<dbReference type="InterPro" id="IPR002925">
    <property type="entry name" value="Dienelactn_hydro"/>
</dbReference>
<feature type="domain" description="Dienelactone hydrolase" evidence="1">
    <location>
        <begin position="74"/>
        <end position="283"/>
    </location>
</feature>
<dbReference type="AlphaFoldDB" id="A0A932MNW4"/>